<dbReference type="OrthoDB" id="9768323at2"/>
<dbReference type="RefSeq" id="WP_148064194.1">
    <property type="nucleotide sequence ID" value="NZ_VRYZ01000004.1"/>
</dbReference>
<reference evidence="3 4" key="1">
    <citation type="submission" date="2019-08" db="EMBL/GenBank/DDBJ databases">
        <title>Parahaliea maris sp. nov., isolated from the surface seawater.</title>
        <authorList>
            <person name="Liu Y."/>
        </authorList>
    </citation>
    <scope>NUCLEOTIDE SEQUENCE [LARGE SCALE GENOMIC DNA]</scope>
    <source>
        <strain evidence="3 4">S2-26</strain>
    </source>
</reference>
<name>A0A5C8ZVF7_9GAMM</name>
<dbReference type="PANTHER" id="PTHR11365:SF10">
    <property type="entry name" value="HYDANTOINASE_OXOPROLINASE"/>
    <property type="match status" value="1"/>
</dbReference>
<dbReference type="Pfam" id="PF01968">
    <property type="entry name" value="Hydantoinase_A"/>
    <property type="match status" value="1"/>
</dbReference>
<gene>
    <name evidence="3" type="ORF">FVW59_10350</name>
</gene>
<dbReference type="GO" id="GO:0016787">
    <property type="term" value="F:hydrolase activity"/>
    <property type="evidence" value="ECO:0007669"/>
    <property type="project" value="InterPro"/>
</dbReference>
<dbReference type="InterPro" id="IPR002821">
    <property type="entry name" value="Hydantoinase_A"/>
</dbReference>
<feature type="domain" description="Hydantoinase/oxoprolinase N-terminal" evidence="2">
    <location>
        <begin position="2"/>
        <end position="170"/>
    </location>
</feature>
<protein>
    <submittedName>
        <fullName evidence="3">Hydantoinase/oxoprolinase family protein</fullName>
    </submittedName>
</protein>
<dbReference type="Pfam" id="PF05378">
    <property type="entry name" value="Hydant_A_N"/>
    <property type="match status" value="1"/>
</dbReference>
<proteinExistence type="predicted"/>
<dbReference type="InterPro" id="IPR045079">
    <property type="entry name" value="Oxoprolinase-like"/>
</dbReference>
<sequence>MRIGIDVGGTHTDAVLLNGDDVVSSIKTLTTADVSSGVFNALEHVLSDSQVEAADIEAVMLGTTQFTNAVVERRQLSEVAAIRIGLPSGRGLPPMSGWPADIAGELGGHGYMLHGGTLYDGRPLADLRDSEIDSVVEDIRHKGLDTVAISAAFSPMAAGPELAVAEKLRAAIPGVNITCSHQIGRLGLLERENAALLNAALLKFSERVVRSFGEALVKRGLSCPFYISQNDGTLMDAEFVRQFPALTFASGPTNSLRGACKLTGLDDAIVVDIGGTTSDIGVLQGGFPRESNVVIEVGGVRTNFRMPDILAIGLGGGSLVSADGAQIGPRSVGHKLVSEGLAFGGGTLTATDLLVAAGQLELGGDTRPVSLDPEVTRAGLATITRMLNTGIERMLPSKDRLPVILVGGGAVLVSGELEAAARILRPQHAGVANAIGAAIAQIGGEVERLVSYREEPREAAIKRLSQEACAQAVAAGADPASVRIADIEETTISYMEEGSTRLRLKAVGDIARINTGVAA</sequence>
<dbReference type="SUPFAM" id="SSF53067">
    <property type="entry name" value="Actin-like ATPase domain"/>
    <property type="match status" value="1"/>
</dbReference>
<dbReference type="Proteomes" id="UP000321933">
    <property type="component" value="Unassembled WGS sequence"/>
</dbReference>
<dbReference type="InterPro" id="IPR043129">
    <property type="entry name" value="ATPase_NBD"/>
</dbReference>
<evidence type="ECO:0000313" key="4">
    <source>
        <dbReference type="Proteomes" id="UP000321933"/>
    </source>
</evidence>
<dbReference type="InterPro" id="IPR008040">
    <property type="entry name" value="Hydant_A_N"/>
</dbReference>
<feature type="domain" description="Hydantoinase A/oxoprolinase" evidence="1">
    <location>
        <begin position="191"/>
        <end position="448"/>
    </location>
</feature>
<evidence type="ECO:0000259" key="1">
    <source>
        <dbReference type="Pfam" id="PF01968"/>
    </source>
</evidence>
<evidence type="ECO:0000259" key="2">
    <source>
        <dbReference type="Pfam" id="PF05378"/>
    </source>
</evidence>
<dbReference type="Gene3D" id="3.30.420.40">
    <property type="match status" value="1"/>
</dbReference>
<dbReference type="EMBL" id="VRYZ01000004">
    <property type="protein sequence ID" value="TXS91562.1"/>
    <property type="molecule type" value="Genomic_DNA"/>
</dbReference>
<evidence type="ECO:0000313" key="3">
    <source>
        <dbReference type="EMBL" id="TXS91562.1"/>
    </source>
</evidence>
<keyword evidence="4" id="KW-1185">Reference proteome</keyword>
<dbReference type="PANTHER" id="PTHR11365">
    <property type="entry name" value="5-OXOPROLINASE RELATED"/>
    <property type="match status" value="1"/>
</dbReference>
<accession>A0A5C8ZVF7</accession>
<dbReference type="AlphaFoldDB" id="A0A5C8ZVF7"/>
<organism evidence="3 4">
    <name type="scientific">Parahaliea aestuarii</name>
    <dbReference type="NCBI Taxonomy" id="1852021"/>
    <lineage>
        <taxon>Bacteria</taxon>
        <taxon>Pseudomonadati</taxon>
        <taxon>Pseudomonadota</taxon>
        <taxon>Gammaproteobacteria</taxon>
        <taxon>Cellvibrionales</taxon>
        <taxon>Halieaceae</taxon>
        <taxon>Parahaliea</taxon>
    </lineage>
</organism>
<comment type="caution">
    <text evidence="3">The sequence shown here is derived from an EMBL/GenBank/DDBJ whole genome shotgun (WGS) entry which is preliminary data.</text>
</comment>